<keyword evidence="3" id="KW-0418">Kinase</keyword>
<feature type="transmembrane region" description="Helical" evidence="1">
    <location>
        <begin position="189"/>
        <end position="211"/>
    </location>
</feature>
<evidence type="ECO:0000313" key="3">
    <source>
        <dbReference type="EMBL" id="ERI78358.1"/>
    </source>
</evidence>
<dbReference type="PANTHER" id="PTHR40448">
    <property type="entry name" value="TWO-COMPONENT SENSOR HISTIDINE KINASE"/>
    <property type="match status" value="1"/>
</dbReference>
<dbReference type="Proteomes" id="UP000016491">
    <property type="component" value="Unassembled WGS sequence"/>
</dbReference>
<feature type="domain" description="Sensor histidine kinase NatK-like C-terminal" evidence="2">
    <location>
        <begin position="329"/>
        <end position="424"/>
    </location>
</feature>
<evidence type="ECO:0000259" key="2">
    <source>
        <dbReference type="Pfam" id="PF14501"/>
    </source>
</evidence>
<evidence type="ECO:0000256" key="1">
    <source>
        <dbReference type="SAM" id="Phobius"/>
    </source>
</evidence>
<comment type="caution">
    <text evidence="3">The sequence shown here is derived from an EMBL/GenBank/DDBJ whole genome shotgun (WGS) entry which is preliminary data.</text>
</comment>
<proteinExistence type="predicted"/>
<feature type="transmembrane region" description="Helical" evidence="1">
    <location>
        <begin position="61"/>
        <end position="80"/>
    </location>
</feature>
<dbReference type="Pfam" id="PF14501">
    <property type="entry name" value="HATPase_c_5"/>
    <property type="match status" value="1"/>
</dbReference>
<dbReference type="InterPro" id="IPR036890">
    <property type="entry name" value="HATPase_C_sf"/>
</dbReference>
<feature type="transmembrane region" description="Helical" evidence="1">
    <location>
        <begin position="87"/>
        <end position="113"/>
    </location>
</feature>
<accession>A0ABC9TZU9</accession>
<keyword evidence="1" id="KW-1133">Transmembrane helix</keyword>
<sequence length="432" mass="49126">MVMEILIRGTVLSLILAMSCRIFYDTIADGREWRHSLTGGTVLPAFLLAFFFIAFTEIPPYLFQPVRMIAAVFIVAQIYYRIRPLQNLLLSTLFCALIWIIQMFASLLIYILYGRGGNRLWGMDEILCYGILLCLMLLFQKVYKGRDGIRAMAGESWGSFIYFPVFSIIVSVALSMLTLDGGREDGNIMLIVTAGFWLINLVAFDMMENILAGRAKAEKMRLSAERNRNQMEIYRSLQQGDECRKRQIHDYKNQLNCIRGLVDDNRTKEALRYIGQLTGSLNESIHQINTGHPVVNVLLNQKYQSAREQQISMTMTMNNLSELSLSEEDIVTLLANLLDNAIEACLKLHGDRRIQLKMVLEEEELFLSIRNPVEWEVKISGKTAAAAKEKSGEHGLGLGNVDAVIRKNRGRSTLQCQEGWFCFTAVILQPQR</sequence>
<feature type="transmembrane region" description="Helical" evidence="1">
    <location>
        <begin position="6"/>
        <end position="24"/>
    </location>
</feature>
<reference evidence="3 4" key="1">
    <citation type="submission" date="2013-07" db="EMBL/GenBank/DDBJ databases">
        <authorList>
            <person name="Weinstock G."/>
            <person name="Sodergren E."/>
            <person name="Wylie T."/>
            <person name="Fulton L."/>
            <person name="Fulton R."/>
            <person name="Fronick C."/>
            <person name="O'Laughlin M."/>
            <person name="Godfrey J."/>
            <person name="Miner T."/>
            <person name="Herter B."/>
            <person name="Appelbaum E."/>
            <person name="Cordes M."/>
            <person name="Lek S."/>
            <person name="Wollam A."/>
            <person name="Pepin K.H."/>
            <person name="Palsikar V.B."/>
            <person name="Mitreva M."/>
            <person name="Wilson R.K."/>
        </authorList>
    </citation>
    <scope>NUCLEOTIDE SEQUENCE [LARGE SCALE GENOMIC DNA]</scope>
    <source>
        <strain evidence="3 4">ATCC 14940</strain>
    </source>
</reference>
<feature type="transmembrane region" description="Helical" evidence="1">
    <location>
        <begin position="160"/>
        <end position="177"/>
    </location>
</feature>
<dbReference type="InterPro" id="IPR032834">
    <property type="entry name" value="NatK-like_C"/>
</dbReference>
<keyword evidence="1" id="KW-0812">Transmembrane</keyword>
<keyword evidence="3" id="KW-0808">Transferase</keyword>
<evidence type="ECO:0000313" key="4">
    <source>
        <dbReference type="Proteomes" id="UP000016491"/>
    </source>
</evidence>
<keyword evidence="1" id="KW-0472">Membrane</keyword>
<dbReference type="AlphaFoldDB" id="A0ABC9TZU9"/>
<dbReference type="CDD" id="cd16935">
    <property type="entry name" value="HATPase_AgrC-ComD-like"/>
    <property type="match status" value="1"/>
</dbReference>
<dbReference type="SUPFAM" id="SSF55874">
    <property type="entry name" value="ATPase domain of HSP90 chaperone/DNA topoisomerase II/histidine kinase"/>
    <property type="match status" value="1"/>
</dbReference>
<feature type="transmembrane region" description="Helical" evidence="1">
    <location>
        <begin position="119"/>
        <end position="139"/>
    </location>
</feature>
<name>A0ABC9TZU9_CLOSY</name>
<feature type="transmembrane region" description="Helical" evidence="1">
    <location>
        <begin position="36"/>
        <end position="55"/>
    </location>
</feature>
<protein>
    <submittedName>
        <fullName evidence="3">ATPase/histidine kinase/DNA gyrase B/HSP90 domain protein</fullName>
    </submittedName>
</protein>
<gene>
    <name evidence="3" type="ORF">CLOSYM_01573</name>
</gene>
<dbReference type="EMBL" id="AWSU01000123">
    <property type="protein sequence ID" value="ERI78358.1"/>
    <property type="molecule type" value="Genomic_DNA"/>
</dbReference>
<dbReference type="Gene3D" id="3.30.565.10">
    <property type="entry name" value="Histidine kinase-like ATPase, C-terminal domain"/>
    <property type="match status" value="1"/>
</dbReference>
<dbReference type="PANTHER" id="PTHR40448:SF1">
    <property type="entry name" value="TWO-COMPONENT SENSOR HISTIDINE KINASE"/>
    <property type="match status" value="1"/>
</dbReference>
<organism evidence="3 4">
    <name type="scientific">[Clostridium] symbiosum ATCC 14940</name>
    <dbReference type="NCBI Taxonomy" id="411472"/>
    <lineage>
        <taxon>Bacteria</taxon>
        <taxon>Bacillati</taxon>
        <taxon>Bacillota</taxon>
        <taxon>Clostridia</taxon>
        <taxon>Lachnospirales</taxon>
        <taxon>Lachnospiraceae</taxon>
        <taxon>Otoolea</taxon>
    </lineage>
</organism>
<dbReference type="GO" id="GO:0016301">
    <property type="term" value="F:kinase activity"/>
    <property type="evidence" value="ECO:0007669"/>
    <property type="project" value="UniProtKB-KW"/>
</dbReference>